<feature type="region of interest" description="Disordered" evidence="1">
    <location>
        <begin position="152"/>
        <end position="171"/>
    </location>
</feature>
<dbReference type="VEuPathDB" id="FungiDB:MELLADRAFT_90508"/>
<dbReference type="KEGG" id="mlr:MELLADRAFT_90508"/>
<organism evidence="3">
    <name type="scientific">Melampsora larici-populina (strain 98AG31 / pathotype 3-4-7)</name>
    <name type="common">Poplar leaf rust fungus</name>
    <dbReference type="NCBI Taxonomy" id="747676"/>
    <lineage>
        <taxon>Eukaryota</taxon>
        <taxon>Fungi</taxon>
        <taxon>Dikarya</taxon>
        <taxon>Basidiomycota</taxon>
        <taxon>Pucciniomycotina</taxon>
        <taxon>Pucciniomycetes</taxon>
        <taxon>Pucciniales</taxon>
        <taxon>Melampsoraceae</taxon>
        <taxon>Melampsora</taxon>
    </lineage>
</organism>
<feature type="compositionally biased region" description="Low complexity" evidence="1">
    <location>
        <begin position="160"/>
        <end position="171"/>
    </location>
</feature>
<protein>
    <submittedName>
        <fullName evidence="2">Uncharacterized protein</fullName>
    </submittedName>
</protein>
<dbReference type="Proteomes" id="UP000001072">
    <property type="component" value="Unassembled WGS sequence"/>
</dbReference>
<reference evidence="3" key="1">
    <citation type="journal article" date="2011" name="Proc. Natl. Acad. Sci. U.S.A.">
        <title>Obligate biotrophy features unraveled by the genomic analysis of rust fungi.</title>
        <authorList>
            <person name="Duplessis S."/>
            <person name="Cuomo C.A."/>
            <person name="Lin Y.-C."/>
            <person name="Aerts A."/>
            <person name="Tisserant E."/>
            <person name="Veneault-Fourrey C."/>
            <person name="Joly D.L."/>
            <person name="Hacquard S."/>
            <person name="Amselem J."/>
            <person name="Cantarel B.L."/>
            <person name="Chiu R."/>
            <person name="Coutinho P.M."/>
            <person name="Feau N."/>
            <person name="Field M."/>
            <person name="Frey P."/>
            <person name="Gelhaye E."/>
            <person name="Goldberg J."/>
            <person name="Grabherr M.G."/>
            <person name="Kodira C.D."/>
            <person name="Kohler A."/>
            <person name="Kuees U."/>
            <person name="Lindquist E.A."/>
            <person name="Lucas S.M."/>
            <person name="Mago R."/>
            <person name="Mauceli E."/>
            <person name="Morin E."/>
            <person name="Murat C."/>
            <person name="Pangilinan J.L."/>
            <person name="Park R."/>
            <person name="Pearson M."/>
            <person name="Quesneville H."/>
            <person name="Rouhier N."/>
            <person name="Sakthikumar S."/>
            <person name="Salamov A.A."/>
            <person name="Schmutz J."/>
            <person name="Selles B."/>
            <person name="Shapiro H."/>
            <person name="Tanguay P."/>
            <person name="Tuskan G.A."/>
            <person name="Henrissat B."/>
            <person name="Van de Peer Y."/>
            <person name="Rouze P."/>
            <person name="Ellis J.G."/>
            <person name="Dodds P.N."/>
            <person name="Schein J.E."/>
            <person name="Zhong S."/>
            <person name="Hamelin R.C."/>
            <person name="Grigoriev I.V."/>
            <person name="Szabo L.J."/>
            <person name="Martin F."/>
        </authorList>
    </citation>
    <scope>NUCLEOTIDE SEQUENCE [LARGE SCALE GENOMIC DNA]</scope>
    <source>
        <strain evidence="3">98AG31 / pathotype 3-4-7</strain>
    </source>
</reference>
<feature type="compositionally biased region" description="Polar residues" evidence="1">
    <location>
        <begin position="1"/>
        <end position="32"/>
    </location>
</feature>
<evidence type="ECO:0000313" key="2">
    <source>
        <dbReference type="EMBL" id="EGG03043.1"/>
    </source>
</evidence>
<evidence type="ECO:0000256" key="1">
    <source>
        <dbReference type="SAM" id="MobiDB-lite"/>
    </source>
</evidence>
<gene>
    <name evidence="2" type="ORF">MELLADRAFT_90508</name>
</gene>
<name>F4RX58_MELLP</name>
<dbReference type="AlphaFoldDB" id="F4RX58"/>
<sequence>MSSQTGRIDNLSASIASQSNRAQPYSLTTPRGNRTPLVGTAGSANRAEQRSLQGSGSQASVGGSNDSTKDGDVSRIMAAITSLSGKVEKEMLVMADTLRQEIEHMSSKLDEDIGQLARQVDEQIASVADKHTKDFITLSNKLDQVNESVEDITHQGEGPGSAARPAAASNAPPAKHWYYSPELKAYASVPLPTIGAYTKLHNPNGDLLPNSLFATIKRAIKAIPGTWPAEQLPPVVNGAQNVADAQTYATLVKDAGKHARERLHKLLLLNIKNNPGSTVPCMKRLVHRIAQDCGTTAEGLGEEAYWIKCTDQHRLRIAYLRREALRIFQERRQGGAGGNIWARVDQHLHHLGVQGTLYSSA</sequence>
<dbReference type="InParanoid" id="F4RX58"/>
<feature type="region of interest" description="Disordered" evidence="1">
    <location>
        <begin position="1"/>
        <end position="73"/>
    </location>
</feature>
<dbReference type="HOGENOM" id="CLU_030194_0_0_1"/>
<dbReference type="RefSeq" id="XP_007413836.1">
    <property type="nucleotide sequence ID" value="XM_007413774.1"/>
</dbReference>
<proteinExistence type="predicted"/>
<evidence type="ECO:0000313" key="3">
    <source>
        <dbReference type="Proteomes" id="UP000001072"/>
    </source>
</evidence>
<feature type="compositionally biased region" description="Low complexity" evidence="1">
    <location>
        <begin position="51"/>
        <end position="64"/>
    </location>
</feature>
<dbReference type="EMBL" id="GL883127">
    <property type="protein sequence ID" value="EGG03043.1"/>
    <property type="molecule type" value="Genomic_DNA"/>
</dbReference>
<accession>F4RX58</accession>
<dbReference type="GeneID" id="18935596"/>
<keyword evidence="3" id="KW-1185">Reference proteome</keyword>